<organism evidence="2 3">
    <name type="scientific">Stieleria neptunia</name>
    <dbReference type="NCBI Taxonomy" id="2527979"/>
    <lineage>
        <taxon>Bacteria</taxon>
        <taxon>Pseudomonadati</taxon>
        <taxon>Planctomycetota</taxon>
        <taxon>Planctomycetia</taxon>
        <taxon>Pirellulales</taxon>
        <taxon>Pirellulaceae</taxon>
        <taxon>Stieleria</taxon>
    </lineage>
</organism>
<feature type="compositionally biased region" description="Polar residues" evidence="1">
    <location>
        <begin position="169"/>
        <end position="178"/>
    </location>
</feature>
<dbReference type="Proteomes" id="UP000319004">
    <property type="component" value="Chromosome"/>
</dbReference>
<reference evidence="2 3" key="1">
    <citation type="submission" date="2019-03" db="EMBL/GenBank/DDBJ databases">
        <title>Deep-cultivation of Planctomycetes and their phenomic and genomic characterization uncovers novel biology.</title>
        <authorList>
            <person name="Wiegand S."/>
            <person name="Jogler M."/>
            <person name="Boedeker C."/>
            <person name="Pinto D."/>
            <person name="Vollmers J."/>
            <person name="Rivas-Marin E."/>
            <person name="Kohn T."/>
            <person name="Peeters S.H."/>
            <person name="Heuer A."/>
            <person name="Rast P."/>
            <person name="Oberbeckmann S."/>
            <person name="Bunk B."/>
            <person name="Jeske O."/>
            <person name="Meyerdierks A."/>
            <person name="Storesund J.E."/>
            <person name="Kallscheuer N."/>
            <person name="Luecker S."/>
            <person name="Lage O.M."/>
            <person name="Pohl T."/>
            <person name="Merkel B.J."/>
            <person name="Hornburger P."/>
            <person name="Mueller R.-W."/>
            <person name="Bruemmer F."/>
            <person name="Labrenz M."/>
            <person name="Spormann A.M."/>
            <person name="Op den Camp H."/>
            <person name="Overmann J."/>
            <person name="Amann R."/>
            <person name="Jetten M.S.M."/>
            <person name="Mascher T."/>
            <person name="Medema M.H."/>
            <person name="Devos D.P."/>
            <person name="Kaster A.-K."/>
            <person name="Ovreas L."/>
            <person name="Rohde M."/>
            <person name="Galperin M.Y."/>
            <person name="Jogler C."/>
        </authorList>
    </citation>
    <scope>NUCLEOTIDE SEQUENCE [LARGE SCALE GENOMIC DNA]</scope>
    <source>
        <strain evidence="2 3">Enr13</strain>
    </source>
</reference>
<dbReference type="KEGG" id="snep:Enr13x_75720"/>
<feature type="compositionally biased region" description="Basic and acidic residues" evidence="1">
    <location>
        <begin position="112"/>
        <end position="128"/>
    </location>
</feature>
<feature type="compositionally biased region" description="Basic residues" evidence="1">
    <location>
        <begin position="196"/>
        <end position="206"/>
    </location>
</feature>
<proteinExistence type="predicted"/>
<name>A0A518I3H7_9BACT</name>
<feature type="region of interest" description="Disordered" evidence="1">
    <location>
        <begin position="169"/>
        <end position="206"/>
    </location>
</feature>
<accession>A0A518I3H7</accession>
<evidence type="ECO:0000313" key="3">
    <source>
        <dbReference type="Proteomes" id="UP000319004"/>
    </source>
</evidence>
<feature type="region of interest" description="Disordered" evidence="1">
    <location>
        <begin position="1"/>
        <end position="154"/>
    </location>
</feature>
<dbReference type="EMBL" id="CP037423">
    <property type="protein sequence ID" value="QDV47661.1"/>
    <property type="molecule type" value="Genomic_DNA"/>
</dbReference>
<dbReference type="AlphaFoldDB" id="A0A518I3H7"/>
<protein>
    <submittedName>
        <fullName evidence="2">Uncharacterized protein</fullName>
    </submittedName>
</protein>
<keyword evidence="3" id="KW-1185">Reference proteome</keyword>
<feature type="compositionally biased region" description="Basic and acidic residues" evidence="1">
    <location>
        <begin position="1"/>
        <end position="11"/>
    </location>
</feature>
<evidence type="ECO:0000313" key="2">
    <source>
        <dbReference type="EMBL" id="QDV47661.1"/>
    </source>
</evidence>
<feature type="compositionally biased region" description="Basic and acidic residues" evidence="1">
    <location>
        <begin position="29"/>
        <end position="39"/>
    </location>
</feature>
<sequence length="206" mass="22452">MVATGEFDKRSIGTAAQARRDSDQVSDLRQPRGRVDCRDVQAIPKGSQPVAGGQRSATSGQRPQSSPRPPDGVAANPGTPPCSASRSMAPPNSDRKIGSDHRRHAVFPPHRTQQEGRKIWGRKTDARKTTPRLSFPTPNFPTSISSRCLLRDSSSEPPLHFALRKLARMSTQSPTRTLASAHGPKPHAGPTPPRLHVNRRIGKQFD</sequence>
<feature type="compositionally biased region" description="Polar residues" evidence="1">
    <location>
        <begin position="136"/>
        <end position="146"/>
    </location>
</feature>
<gene>
    <name evidence="2" type="ORF">Enr13x_75720</name>
</gene>
<evidence type="ECO:0000256" key="1">
    <source>
        <dbReference type="SAM" id="MobiDB-lite"/>
    </source>
</evidence>